<evidence type="ECO:0000313" key="4">
    <source>
        <dbReference type="Proteomes" id="UP000031572"/>
    </source>
</evidence>
<dbReference type="EMBL" id="JWJG01000028">
    <property type="protein sequence ID" value="KIF80784.1"/>
    <property type="molecule type" value="Genomic_DNA"/>
</dbReference>
<evidence type="ECO:0000313" key="2">
    <source>
        <dbReference type="EMBL" id="KIF80821.1"/>
    </source>
</evidence>
<dbReference type="EMBL" id="JWJG01000010">
    <property type="protein sequence ID" value="KIF84046.1"/>
    <property type="molecule type" value="Genomic_DNA"/>
</dbReference>
<dbReference type="CDD" id="cd00085">
    <property type="entry name" value="HNHc"/>
    <property type="match status" value="1"/>
</dbReference>
<dbReference type="GO" id="GO:0005829">
    <property type="term" value="C:cytosol"/>
    <property type="evidence" value="ECO:0007669"/>
    <property type="project" value="TreeGrafter"/>
</dbReference>
<dbReference type="EMBL" id="JWJG01000028">
    <property type="protein sequence ID" value="KIF80821.1"/>
    <property type="molecule type" value="Genomic_DNA"/>
</dbReference>
<dbReference type="InterPro" id="IPR003615">
    <property type="entry name" value="HNH_nuc"/>
</dbReference>
<dbReference type="PANTHER" id="PTHR41286">
    <property type="entry name" value="HNH NUCLEASE YAJD-RELATED"/>
    <property type="match status" value="1"/>
</dbReference>
<evidence type="ECO:0000313" key="1">
    <source>
        <dbReference type="EMBL" id="KIF80784.1"/>
    </source>
</evidence>
<keyword evidence="4" id="KW-1185">Reference proteome</keyword>
<name>A0A0C2C151_9BURK</name>
<organism evidence="3 4">
    <name type="scientific">Noviherbaspirillum autotrophicum</name>
    <dbReference type="NCBI Taxonomy" id="709839"/>
    <lineage>
        <taxon>Bacteria</taxon>
        <taxon>Pseudomonadati</taxon>
        <taxon>Pseudomonadota</taxon>
        <taxon>Betaproteobacteria</taxon>
        <taxon>Burkholderiales</taxon>
        <taxon>Oxalobacteraceae</taxon>
        <taxon>Noviherbaspirillum</taxon>
    </lineage>
</organism>
<dbReference type="RefSeq" id="WP_040038634.1">
    <property type="nucleotide sequence ID" value="NZ_JWJG01000010.1"/>
</dbReference>
<gene>
    <name evidence="3" type="ORF">TSA66_00990</name>
    <name evidence="1" type="ORF">TSA66_08055</name>
    <name evidence="2" type="ORF">TSA66_08300</name>
</gene>
<dbReference type="STRING" id="709839.TSA66_00990"/>
<dbReference type="OrthoDB" id="5292295at2"/>
<sequence length="136" mass="15580">MATRAKTVCRHPACGKLVDAPGYCDKHSALYRRQSDERRGNANERGYGRKWQNARETYLREHPLCECDECRREGLIIPSTVVDHIVPHKLKEAKDSGDPAAVTRAQSLFWDRKNWQAMSKPCHDRKTAREDGGFGR</sequence>
<evidence type="ECO:0000313" key="3">
    <source>
        <dbReference type="EMBL" id="KIF84046.1"/>
    </source>
</evidence>
<evidence type="ECO:0008006" key="5">
    <source>
        <dbReference type="Google" id="ProtNLM"/>
    </source>
</evidence>
<comment type="caution">
    <text evidence="3">The sequence shown here is derived from an EMBL/GenBank/DDBJ whole genome shotgun (WGS) entry which is preliminary data.</text>
</comment>
<dbReference type="Proteomes" id="UP000031572">
    <property type="component" value="Unassembled WGS sequence"/>
</dbReference>
<dbReference type="AlphaFoldDB" id="A0A0C2C151"/>
<reference evidence="3 4" key="1">
    <citation type="submission" date="2014-12" db="EMBL/GenBank/DDBJ databases">
        <title>Denitrispirillum autotrophicum gen. nov., sp. nov., Denitrifying, Facultatively Autotrophic Bacteria Isolated from Rice Paddy Soil.</title>
        <authorList>
            <person name="Ishii S."/>
            <person name="Ashida N."/>
            <person name="Ohno H."/>
            <person name="Otsuka S."/>
            <person name="Yokota A."/>
            <person name="Senoo K."/>
        </authorList>
    </citation>
    <scope>NUCLEOTIDE SEQUENCE [LARGE SCALE GENOMIC DNA]</scope>
    <source>
        <strain evidence="3 4">TSA66</strain>
    </source>
</reference>
<proteinExistence type="predicted"/>
<accession>A0A0C2C151</accession>
<dbReference type="PANTHER" id="PTHR41286:SF1">
    <property type="entry name" value="HNH NUCLEASE YAJD-RELATED"/>
    <property type="match status" value="1"/>
</dbReference>
<protein>
    <recommendedName>
        <fullName evidence="5">HNH endonuclease</fullName>
    </recommendedName>
</protein>